<feature type="region of interest" description="Disordered" evidence="4">
    <location>
        <begin position="109"/>
        <end position="164"/>
    </location>
</feature>
<dbReference type="InterPro" id="IPR023780">
    <property type="entry name" value="Chromo_domain"/>
</dbReference>
<evidence type="ECO:0000313" key="7">
    <source>
        <dbReference type="Proteomes" id="UP001271007"/>
    </source>
</evidence>
<dbReference type="CDD" id="cd00024">
    <property type="entry name" value="CD_CSD"/>
    <property type="match status" value="1"/>
</dbReference>
<dbReference type="GO" id="GO:0006338">
    <property type="term" value="P:chromatin remodeling"/>
    <property type="evidence" value="ECO:0007669"/>
    <property type="project" value="UniProtKB-ARBA"/>
</dbReference>
<dbReference type="InterPro" id="IPR016197">
    <property type="entry name" value="Chromo-like_dom_sf"/>
</dbReference>
<dbReference type="InterPro" id="IPR008251">
    <property type="entry name" value="Chromo_shadow_dom"/>
</dbReference>
<keyword evidence="3" id="KW-0539">Nucleus</keyword>
<comment type="subunit">
    <text evidence="2">Component of the NuA4 histone acetyltransferase complex.</text>
</comment>
<comment type="caution">
    <text evidence="6">The sequence shown here is derived from an EMBL/GenBank/DDBJ whole genome shotgun (WGS) entry which is preliminary data.</text>
</comment>
<feature type="region of interest" description="Disordered" evidence="4">
    <location>
        <begin position="1"/>
        <end position="53"/>
    </location>
</feature>
<gene>
    <name evidence="6" type="ORF">LTR09_007043</name>
</gene>
<sequence length="248" mass="27017">MPPQVVDEDNDSDGGPDQIPAKGKIPTKAEEEAMADVEDEEEDDDEEDPDEYKVETILAHRFGDGGIVEYNIKWLGYEKKADRTWEPIENLENAMDLVNAYHDAIGGAPIQGPASSKKKGGSAKRSASSANLDSPAVKPSASASKKRGRQSDTNGLMSTANLPNGTWDNDVLRVHTVLEDTDPTVKGKGKVLLGLIEWNKGGKTQHPLATLRRKCPQRMLDYYEQHLVFRAASAKDDADAEAAAAMEE</sequence>
<evidence type="ECO:0000256" key="1">
    <source>
        <dbReference type="ARBA" id="ARBA00004123"/>
    </source>
</evidence>
<dbReference type="Pfam" id="PF00385">
    <property type="entry name" value="Chromo"/>
    <property type="match status" value="1"/>
</dbReference>
<dbReference type="Pfam" id="PF01393">
    <property type="entry name" value="Chromo_shadow"/>
    <property type="match status" value="1"/>
</dbReference>
<dbReference type="Proteomes" id="UP001271007">
    <property type="component" value="Unassembled WGS sequence"/>
</dbReference>
<dbReference type="GO" id="GO:0005634">
    <property type="term" value="C:nucleus"/>
    <property type="evidence" value="ECO:0007669"/>
    <property type="project" value="UniProtKB-SubCell"/>
</dbReference>
<feature type="compositionally biased region" description="Acidic residues" evidence="4">
    <location>
        <begin position="32"/>
        <end position="50"/>
    </location>
</feature>
<dbReference type="PROSITE" id="PS00598">
    <property type="entry name" value="CHROMO_1"/>
    <property type="match status" value="1"/>
</dbReference>
<keyword evidence="7" id="KW-1185">Reference proteome</keyword>
<dbReference type="InterPro" id="IPR023779">
    <property type="entry name" value="Chromodomain_CS"/>
</dbReference>
<dbReference type="PANTHER" id="PTHR22812">
    <property type="entry name" value="CHROMOBOX PROTEIN"/>
    <property type="match status" value="1"/>
</dbReference>
<proteinExistence type="predicted"/>
<dbReference type="SUPFAM" id="SSF54160">
    <property type="entry name" value="Chromo domain-like"/>
    <property type="match status" value="2"/>
</dbReference>
<accession>A0AAJ0DJR6</accession>
<dbReference type="GO" id="GO:0000792">
    <property type="term" value="C:heterochromatin"/>
    <property type="evidence" value="ECO:0007669"/>
    <property type="project" value="UniProtKB-ARBA"/>
</dbReference>
<organism evidence="6 7">
    <name type="scientific">Extremus antarcticus</name>
    <dbReference type="NCBI Taxonomy" id="702011"/>
    <lineage>
        <taxon>Eukaryota</taxon>
        <taxon>Fungi</taxon>
        <taxon>Dikarya</taxon>
        <taxon>Ascomycota</taxon>
        <taxon>Pezizomycotina</taxon>
        <taxon>Dothideomycetes</taxon>
        <taxon>Dothideomycetidae</taxon>
        <taxon>Mycosphaerellales</taxon>
        <taxon>Extremaceae</taxon>
        <taxon>Extremus</taxon>
    </lineage>
</organism>
<reference evidence="6" key="1">
    <citation type="submission" date="2023-04" db="EMBL/GenBank/DDBJ databases">
        <title>Black Yeasts Isolated from many extreme environments.</title>
        <authorList>
            <person name="Coleine C."/>
            <person name="Stajich J.E."/>
            <person name="Selbmann L."/>
        </authorList>
    </citation>
    <scope>NUCLEOTIDE SEQUENCE</scope>
    <source>
        <strain evidence="6">CCFEE 5312</strain>
    </source>
</reference>
<dbReference type="AlphaFoldDB" id="A0AAJ0DJR6"/>
<evidence type="ECO:0000256" key="2">
    <source>
        <dbReference type="ARBA" id="ARBA00011353"/>
    </source>
</evidence>
<dbReference type="InterPro" id="IPR000953">
    <property type="entry name" value="Chromo/chromo_shadow_dom"/>
</dbReference>
<dbReference type="Gene3D" id="2.40.50.40">
    <property type="match status" value="2"/>
</dbReference>
<feature type="compositionally biased region" description="Low complexity" evidence="4">
    <location>
        <begin position="123"/>
        <end position="143"/>
    </location>
</feature>
<dbReference type="EMBL" id="JAWDJX010000024">
    <property type="protein sequence ID" value="KAK3051743.1"/>
    <property type="molecule type" value="Genomic_DNA"/>
</dbReference>
<evidence type="ECO:0000256" key="4">
    <source>
        <dbReference type="SAM" id="MobiDB-lite"/>
    </source>
</evidence>
<evidence type="ECO:0000256" key="3">
    <source>
        <dbReference type="ARBA" id="ARBA00023242"/>
    </source>
</evidence>
<feature type="domain" description="Chromo" evidence="5">
    <location>
        <begin position="52"/>
        <end position="103"/>
    </location>
</feature>
<dbReference type="SMART" id="SM00298">
    <property type="entry name" value="CHROMO"/>
    <property type="match status" value="1"/>
</dbReference>
<evidence type="ECO:0000259" key="5">
    <source>
        <dbReference type="PROSITE" id="PS50013"/>
    </source>
</evidence>
<dbReference type="InterPro" id="IPR051219">
    <property type="entry name" value="Heterochromatin_chromo-domain"/>
</dbReference>
<feature type="compositionally biased region" description="Polar residues" evidence="4">
    <location>
        <begin position="151"/>
        <end position="164"/>
    </location>
</feature>
<name>A0AAJ0DJR6_9PEZI</name>
<dbReference type="PROSITE" id="PS50013">
    <property type="entry name" value="CHROMO_2"/>
    <property type="match status" value="1"/>
</dbReference>
<feature type="compositionally biased region" description="Acidic residues" evidence="4">
    <location>
        <begin position="1"/>
        <end position="14"/>
    </location>
</feature>
<protein>
    <recommendedName>
        <fullName evidence="5">Chromo domain-containing protein</fullName>
    </recommendedName>
</protein>
<evidence type="ECO:0000313" key="6">
    <source>
        <dbReference type="EMBL" id="KAK3051743.1"/>
    </source>
</evidence>
<comment type="subcellular location">
    <subcellularLocation>
        <location evidence="1">Nucleus</location>
    </subcellularLocation>
</comment>